<evidence type="ECO:0000313" key="4">
    <source>
        <dbReference type="WBParaSite" id="DME_0001014801-mRNA-1"/>
    </source>
</evidence>
<evidence type="ECO:0000313" key="2">
    <source>
        <dbReference type="Proteomes" id="UP000038040"/>
    </source>
</evidence>
<sequence>MGHSIYASILSADDHDKDKFYAELQLLTSLSKNDMDIIEGDWNVCFDHDAATTNSMIEKIRYRGQMRQWRTPSLLCRALC</sequence>
<organism evidence="2 4">
    <name type="scientific">Dracunculus medinensis</name>
    <name type="common">Guinea worm</name>
    <dbReference type="NCBI Taxonomy" id="318479"/>
    <lineage>
        <taxon>Eukaryota</taxon>
        <taxon>Metazoa</taxon>
        <taxon>Ecdysozoa</taxon>
        <taxon>Nematoda</taxon>
        <taxon>Chromadorea</taxon>
        <taxon>Rhabditida</taxon>
        <taxon>Spirurina</taxon>
        <taxon>Dracunculoidea</taxon>
        <taxon>Dracunculidae</taxon>
        <taxon>Dracunculus</taxon>
    </lineage>
</organism>
<proteinExistence type="predicted"/>
<dbReference type="Proteomes" id="UP000038040">
    <property type="component" value="Unplaced"/>
</dbReference>
<protein>
    <submittedName>
        <fullName evidence="4">Endo/exonuclease/phosphatase domain-containing protein</fullName>
    </submittedName>
</protein>
<evidence type="ECO:0000313" key="3">
    <source>
        <dbReference type="Proteomes" id="UP000274756"/>
    </source>
</evidence>
<keyword evidence="3" id="KW-1185">Reference proteome</keyword>
<reference evidence="1 3" key="2">
    <citation type="submission" date="2018-11" db="EMBL/GenBank/DDBJ databases">
        <authorList>
            <consortium name="Pathogen Informatics"/>
        </authorList>
    </citation>
    <scope>NUCLEOTIDE SEQUENCE [LARGE SCALE GENOMIC DNA]</scope>
</reference>
<dbReference type="OrthoDB" id="5867484at2759"/>
<dbReference type="Proteomes" id="UP000274756">
    <property type="component" value="Unassembled WGS sequence"/>
</dbReference>
<gene>
    <name evidence="1" type="ORF">DME_LOCUS10843</name>
</gene>
<dbReference type="AlphaFoldDB" id="A0A0N4UQ75"/>
<accession>A0A0N4UQ75</accession>
<evidence type="ECO:0000313" key="1">
    <source>
        <dbReference type="EMBL" id="VDN60870.1"/>
    </source>
</evidence>
<dbReference type="WBParaSite" id="DME_0001014801-mRNA-1">
    <property type="protein sequence ID" value="DME_0001014801-mRNA-1"/>
    <property type="gene ID" value="DME_0001014801"/>
</dbReference>
<dbReference type="EMBL" id="UYYG01001256">
    <property type="protein sequence ID" value="VDN60870.1"/>
    <property type="molecule type" value="Genomic_DNA"/>
</dbReference>
<name>A0A0N4UQ75_DRAME</name>
<reference evidence="4" key="1">
    <citation type="submission" date="2017-02" db="UniProtKB">
        <authorList>
            <consortium name="WormBaseParasite"/>
        </authorList>
    </citation>
    <scope>IDENTIFICATION</scope>
</reference>